<dbReference type="Proteomes" id="UP000005237">
    <property type="component" value="Unassembled WGS sequence"/>
</dbReference>
<protein>
    <submittedName>
        <fullName evidence="2">Uncharacterized protein</fullName>
    </submittedName>
</protein>
<reference evidence="2" key="2">
    <citation type="submission" date="2022-06" db="UniProtKB">
        <authorList>
            <consortium name="EnsemblMetazoa"/>
        </authorList>
    </citation>
    <scope>IDENTIFICATION</scope>
    <source>
        <strain evidence="2">DF5081</strain>
    </source>
</reference>
<organism evidence="2 3">
    <name type="scientific">Caenorhabditis japonica</name>
    <dbReference type="NCBI Taxonomy" id="281687"/>
    <lineage>
        <taxon>Eukaryota</taxon>
        <taxon>Metazoa</taxon>
        <taxon>Ecdysozoa</taxon>
        <taxon>Nematoda</taxon>
        <taxon>Chromadorea</taxon>
        <taxon>Rhabditida</taxon>
        <taxon>Rhabditina</taxon>
        <taxon>Rhabditomorpha</taxon>
        <taxon>Rhabditoidea</taxon>
        <taxon>Rhabditidae</taxon>
        <taxon>Peloderinae</taxon>
        <taxon>Caenorhabditis</taxon>
    </lineage>
</organism>
<sequence>MCGQSELQELYGNGTVSDEDENAKSYDHITTTSSPTLWLRVRKFRARLMKEGKPDEYTTEEAWKFQLTDSP</sequence>
<dbReference type="EnsemblMetazoa" id="CJA24109.1">
    <property type="protein sequence ID" value="CJA24109.1"/>
    <property type="gene ID" value="WBGene00179681"/>
</dbReference>
<dbReference type="AlphaFoldDB" id="A0A8R1IEG4"/>
<feature type="region of interest" description="Disordered" evidence="1">
    <location>
        <begin position="1"/>
        <end position="28"/>
    </location>
</feature>
<proteinExistence type="predicted"/>
<reference evidence="3" key="1">
    <citation type="submission" date="2010-08" db="EMBL/GenBank/DDBJ databases">
        <authorList>
            <consortium name="Caenorhabditis japonica Sequencing Consortium"/>
            <person name="Wilson R.K."/>
        </authorList>
    </citation>
    <scope>NUCLEOTIDE SEQUENCE [LARGE SCALE GENOMIC DNA]</scope>
    <source>
        <strain evidence="3">DF5081</strain>
    </source>
</reference>
<evidence type="ECO:0000256" key="1">
    <source>
        <dbReference type="SAM" id="MobiDB-lite"/>
    </source>
</evidence>
<evidence type="ECO:0000313" key="2">
    <source>
        <dbReference type="EnsemblMetazoa" id="CJA24109.1"/>
    </source>
</evidence>
<evidence type="ECO:0000313" key="3">
    <source>
        <dbReference type="Proteomes" id="UP000005237"/>
    </source>
</evidence>
<accession>A0A8R1IEG4</accession>
<keyword evidence="3" id="KW-1185">Reference proteome</keyword>
<name>A0A8R1IEG4_CAEJA</name>